<dbReference type="AlphaFoldDB" id="A0AAV7PN52"/>
<evidence type="ECO:0000313" key="2">
    <source>
        <dbReference type="Proteomes" id="UP001066276"/>
    </source>
</evidence>
<name>A0AAV7PN52_PLEWA</name>
<accession>A0AAV7PN52</accession>
<reference evidence="1" key="1">
    <citation type="journal article" date="2022" name="bioRxiv">
        <title>Sequencing and chromosome-scale assembly of the giantPleurodeles waltlgenome.</title>
        <authorList>
            <person name="Brown T."/>
            <person name="Elewa A."/>
            <person name="Iarovenko S."/>
            <person name="Subramanian E."/>
            <person name="Araus A.J."/>
            <person name="Petzold A."/>
            <person name="Susuki M."/>
            <person name="Suzuki K.-i.T."/>
            <person name="Hayashi T."/>
            <person name="Toyoda A."/>
            <person name="Oliveira C."/>
            <person name="Osipova E."/>
            <person name="Leigh N.D."/>
            <person name="Simon A."/>
            <person name="Yun M.H."/>
        </authorList>
    </citation>
    <scope>NUCLEOTIDE SEQUENCE</scope>
    <source>
        <strain evidence="1">20211129_DDA</strain>
        <tissue evidence="1">Liver</tissue>
    </source>
</reference>
<dbReference type="Proteomes" id="UP001066276">
    <property type="component" value="Chromosome 7"/>
</dbReference>
<keyword evidence="2" id="KW-1185">Reference proteome</keyword>
<dbReference type="EMBL" id="JANPWB010000011">
    <property type="protein sequence ID" value="KAJ1128314.1"/>
    <property type="molecule type" value="Genomic_DNA"/>
</dbReference>
<gene>
    <name evidence="1" type="ORF">NDU88_006693</name>
</gene>
<proteinExistence type="predicted"/>
<protein>
    <submittedName>
        <fullName evidence="1">Uncharacterized protein</fullName>
    </submittedName>
</protein>
<organism evidence="1 2">
    <name type="scientific">Pleurodeles waltl</name>
    <name type="common">Iberian ribbed newt</name>
    <dbReference type="NCBI Taxonomy" id="8319"/>
    <lineage>
        <taxon>Eukaryota</taxon>
        <taxon>Metazoa</taxon>
        <taxon>Chordata</taxon>
        <taxon>Craniata</taxon>
        <taxon>Vertebrata</taxon>
        <taxon>Euteleostomi</taxon>
        <taxon>Amphibia</taxon>
        <taxon>Batrachia</taxon>
        <taxon>Caudata</taxon>
        <taxon>Salamandroidea</taxon>
        <taxon>Salamandridae</taxon>
        <taxon>Pleurodelinae</taxon>
        <taxon>Pleurodeles</taxon>
    </lineage>
</organism>
<sequence length="122" mass="13436">MGCSKPPPPAPAQNKMDQYTVLASDNKETSEAPQSAILAQSTADLGIILKAGDGKEDLKIGQTYVLTSDPSPRAPVVWRSTAFIERLPVYKSMHLEAQEQYINLLSDAKQFLDPFPVEDFQQ</sequence>
<evidence type="ECO:0000313" key="1">
    <source>
        <dbReference type="EMBL" id="KAJ1128314.1"/>
    </source>
</evidence>
<comment type="caution">
    <text evidence="1">The sequence shown here is derived from an EMBL/GenBank/DDBJ whole genome shotgun (WGS) entry which is preliminary data.</text>
</comment>